<dbReference type="InterPro" id="IPR036265">
    <property type="entry name" value="HIT-like_sf"/>
</dbReference>
<evidence type="ECO:0000313" key="6">
    <source>
        <dbReference type="Proteomes" id="UP000034320"/>
    </source>
</evidence>
<evidence type="ECO:0000259" key="4">
    <source>
        <dbReference type="PROSITE" id="PS51084"/>
    </source>
</evidence>
<organism evidence="5 6">
    <name type="scientific">Candidatus Gottesmanbacteria bacterium GW2011_GWA2_42_18</name>
    <dbReference type="NCBI Taxonomy" id="1618442"/>
    <lineage>
        <taxon>Bacteria</taxon>
        <taxon>Candidatus Gottesmaniibacteriota</taxon>
    </lineage>
</organism>
<dbReference type="SUPFAM" id="SSF54197">
    <property type="entry name" value="HIT-like"/>
    <property type="match status" value="1"/>
</dbReference>
<dbReference type="InterPro" id="IPR019808">
    <property type="entry name" value="Histidine_triad_CS"/>
</dbReference>
<keyword evidence="5" id="KW-0378">Hydrolase</keyword>
<dbReference type="AlphaFoldDB" id="A0A0G1CD23"/>
<sequence length="115" mass="12761">MTDCIFCKIVKKEIPAREVYRDSEFVAFHDISPKAPVHIMVIPLKHLESLSGAENSDKEMLGKLLLTVKKIADDLGLSKTGYKLAANNGAGAGQLVFHLHFHILGGWKAKPHWEV</sequence>
<dbReference type="Gene3D" id="3.30.428.10">
    <property type="entry name" value="HIT-like"/>
    <property type="match status" value="1"/>
</dbReference>
<evidence type="ECO:0000256" key="1">
    <source>
        <dbReference type="PIRSR" id="PIRSR601310-1"/>
    </source>
</evidence>
<dbReference type="InterPro" id="IPR011146">
    <property type="entry name" value="HIT-like"/>
</dbReference>
<dbReference type="Pfam" id="PF01230">
    <property type="entry name" value="HIT"/>
    <property type="match status" value="1"/>
</dbReference>
<dbReference type="CDD" id="cd01276">
    <property type="entry name" value="PKCI_related"/>
    <property type="match status" value="1"/>
</dbReference>
<dbReference type="InterPro" id="IPR001310">
    <property type="entry name" value="Histidine_triad_HIT"/>
</dbReference>
<dbReference type="Proteomes" id="UP000034320">
    <property type="component" value="Unassembled WGS sequence"/>
</dbReference>
<dbReference type="EMBL" id="LCDD01000004">
    <property type="protein sequence ID" value="KKS47538.1"/>
    <property type="molecule type" value="Genomic_DNA"/>
</dbReference>
<dbReference type="GO" id="GO:0016787">
    <property type="term" value="F:hydrolase activity"/>
    <property type="evidence" value="ECO:0007669"/>
    <property type="project" value="UniProtKB-KW"/>
</dbReference>
<dbReference type="PROSITE" id="PS51084">
    <property type="entry name" value="HIT_2"/>
    <property type="match status" value="1"/>
</dbReference>
<dbReference type="PROSITE" id="PS00892">
    <property type="entry name" value="HIT_1"/>
    <property type="match status" value="1"/>
</dbReference>
<dbReference type="PRINTS" id="PR00332">
    <property type="entry name" value="HISTRIAD"/>
</dbReference>
<name>A0A0G1CD23_9BACT</name>
<proteinExistence type="predicted"/>
<feature type="active site" description="Tele-AMP-histidine intermediate" evidence="1">
    <location>
        <position position="100"/>
    </location>
</feature>
<dbReference type="PANTHER" id="PTHR23089">
    <property type="entry name" value="HISTIDINE TRIAD HIT PROTEIN"/>
    <property type="match status" value="1"/>
</dbReference>
<reference evidence="5 6" key="1">
    <citation type="journal article" date="2015" name="Nature">
        <title>rRNA introns, odd ribosomes, and small enigmatic genomes across a large radiation of phyla.</title>
        <authorList>
            <person name="Brown C.T."/>
            <person name="Hug L.A."/>
            <person name="Thomas B.C."/>
            <person name="Sharon I."/>
            <person name="Castelle C.J."/>
            <person name="Singh A."/>
            <person name="Wilkins M.J."/>
            <person name="Williams K.H."/>
            <person name="Banfield J.F."/>
        </authorList>
    </citation>
    <scope>NUCLEOTIDE SEQUENCE [LARGE SCALE GENOMIC DNA]</scope>
</reference>
<evidence type="ECO:0000313" key="5">
    <source>
        <dbReference type="EMBL" id="KKS47538.1"/>
    </source>
</evidence>
<feature type="short sequence motif" description="Histidine triad motif" evidence="2 3">
    <location>
        <begin position="98"/>
        <end position="102"/>
    </location>
</feature>
<feature type="domain" description="HIT" evidence="4">
    <location>
        <begin position="5"/>
        <end position="113"/>
    </location>
</feature>
<accession>A0A0G1CD23</accession>
<comment type="caution">
    <text evidence="5">The sequence shown here is derived from an EMBL/GenBank/DDBJ whole genome shotgun (WGS) entry which is preliminary data.</text>
</comment>
<evidence type="ECO:0000256" key="3">
    <source>
        <dbReference type="PROSITE-ProRule" id="PRU00464"/>
    </source>
</evidence>
<protein>
    <submittedName>
        <fullName evidence="5">HIT family hydrolase</fullName>
    </submittedName>
</protein>
<evidence type="ECO:0000256" key="2">
    <source>
        <dbReference type="PIRSR" id="PIRSR601310-3"/>
    </source>
</evidence>
<gene>
    <name evidence="5" type="ORF">UV09_C0004G0027</name>
</gene>